<dbReference type="Pfam" id="PF00583">
    <property type="entry name" value="Acetyltransf_1"/>
    <property type="match status" value="1"/>
</dbReference>
<dbReference type="Gene3D" id="3.40.630.30">
    <property type="match status" value="1"/>
</dbReference>
<proteinExistence type="predicted"/>
<evidence type="ECO:0000313" key="3">
    <source>
        <dbReference type="Proteomes" id="UP000030403"/>
    </source>
</evidence>
<dbReference type="RefSeq" id="WP_027447929.1">
    <property type="nucleotide sequence ID" value="NZ_AVPF01000049.1"/>
</dbReference>
<name>A0A0A5G101_9BACI</name>
<comment type="caution">
    <text evidence="2">The sequence shown here is derived from an EMBL/GenBank/DDBJ whole genome shotgun (WGS) entry which is preliminary data.</text>
</comment>
<dbReference type="InterPro" id="IPR000182">
    <property type="entry name" value="GNAT_dom"/>
</dbReference>
<dbReference type="OrthoDB" id="46888at2"/>
<dbReference type="GO" id="GO:0016747">
    <property type="term" value="F:acyltransferase activity, transferring groups other than amino-acyl groups"/>
    <property type="evidence" value="ECO:0007669"/>
    <property type="project" value="InterPro"/>
</dbReference>
<dbReference type="Proteomes" id="UP000030403">
    <property type="component" value="Unassembled WGS sequence"/>
</dbReference>
<gene>
    <name evidence="2" type="ORF">N783_16060</name>
</gene>
<protein>
    <recommendedName>
        <fullName evidence="1">N-acetyltransferase domain-containing protein</fullName>
    </recommendedName>
</protein>
<dbReference type="eggNOG" id="COG0456">
    <property type="taxonomic scope" value="Bacteria"/>
</dbReference>
<keyword evidence="3" id="KW-1185">Reference proteome</keyword>
<evidence type="ECO:0000313" key="2">
    <source>
        <dbReference type="EMBL" id="KGX84750.1"/>
    </source>
</evidence>
<dbReference type="SUPFAM" id="SSF55729">
    <property type="entry name" value="Acyl-CoA N-acyltransferases (Nat)"/>
    <property type="match status" value="1"/>
</dbReference>
<dbReference type="EMBL" id="AVPF01000049">
    <property type="protein sequence ID" value="KGX84750.1"/>
    <property type="molecule type" value="Genomic_DNA"/>
</dbReference>
<organism evidence="2 3">
    <name type="scientific">Pontibacillus marinus BH030004 = DSM 16465</name>
    <dbReference type="NCBI Taxonomy" id="1385511"/>
    <lineage>
        <taxon>Bacteria</taxon>
        <taxon>Bacillati</taxon>
        <taxon>Bacillota</taxon>
        <taxon>Bacilli</taxon>
        <taxon>Bacillales</taxon>
        <taxon>Bacillaceae</taxon>
        <taxon>Pontibacillus</taxon>
    </lineage>
</organism>
<accession>A0A0A5G101</accession>
<feature type="domain" description="N-acetyltransferase" evidence="1">
    <location>
        <begin position="1"/>
        <end position="146"/>
    </location>
</feature>
<dbReference type="STRING" id="1385511.GCA_000425225_00449"/>
<dbReference type="CDD" id="cd04301">
    <property type="entry name" value="NAT_SF"/>
    <property type="match status" value="1"/>
</dbReference>
<dbReference type="AlphaFoldDB" id="A0A0A5G101"/>
<dbReference type="PROSITE" id="PS51186">
    <property type="entry name" value="GNAT"/>
    <property type="match status" value="1"/>
</dbReference>
<dbReference type="InterPro" id="IPR016181">
    <property type="entry name" value="Acyl_CoA_acyltransferase"/>
</dbReference>
<sequence>MIKELNHNDPAVAQLIVGLQKRSYQLEADILGVTSLPPFDEGEVEVQSSEENFIGYVSEEKVYGFASYEKLFEGYLITRLGVDPDHLRKGIGTSMLNYFEERAMYPLEIMTGKDNIPAVRLYEKHGFEAVAYAETEEGIWLVKLRKEK</sequence>
<evidence type="ECO:0000259" key="1">
    <source>
        <dbReference type="PROSITE" id="PS51186"/>
    </source>
</evidence>
<reference evidence="2 3" key="1">
    <citation type="submission" date="2013-08" db="EMBL/GenBank/DDBJ databases">
        <authorList>
            <person name="Huang J."/>
            <person name="Wang G."/>
        </authorList>
    </citation>
    <scope>NUCLEOTIDE SEQUENCE [LARGE SCALE GENOMIC DNA]</scope>
    <source>
        <strain evidence="2 3">BH030004</strain>
    </source>
</reference>